<dbReference type="PANTHER" id="PTHR23418">
    <property type="entry name" value="ACIREDUCTONE DIOXYGENASE"/>
    <property type="match status" value="1"/>
</dbReference>
<dbReference type="EMBL" id="FNQP01000002">
    <property type="protein sequence ID" value="SDZ86060.1"/>
    <property type="molecule type" value="Genomic_DNA"/>
</dbReference>
<dbReference type="SUPFAM" id="SSF51182">
    <property type="entry name" value="RmlC-like cupins"/>
    <property type="match status" value="1"/>
</dbReference>
<evidence type="ECO:0000256" key="1">
    <source>
        <dbReference type="ARBA" id="ARBA00000428"/>
    </source>
</evidence>
<evidence type="ECO:0000313" key="11">
    <source>
        <dbReference type="Proteomes" id="UP000199397"/>
    </source>
</evidence>
<dbReference type="CDD" id="cd02232">
    <property type="entry name" value="cupin_ARD"/>
    <property type="match status" value="1"/>
</dbReference>
<dbReference type="GO" id="GO:0016151">
    <property type="term" value="F:nickel cation binding"/>
    <property type="evidence" value="ECO:0007669"/>
    <property type="project" value="UniProtKB-UniRule"/>
</dbReference>
<dbReference type="GO" id="GO:0010309">
    <property type="term" value="F:acireductone dioxygenase [iron(II)-requiring] activity"/>
    <property type="evidence" value="ECO:0007669"/>
    <property type="project" value="UniProtKB-UniRule"/>
</dbReference>
<dbReference type="STRING" id="525918.SAMN05660964_00434"/>
<feature type="binding site" evidence="9">
    <location>
        <position position="140"/>
    </location>
    <ligand>
        <name>Fe(2+)</name>
        <dbReference type="ChEBI" id="CHEBI:29033"/>
    </ligand>
</feature>
<feature type="binding site" evidence="9">
    <location>
        <position position="98"/>
    </location>
    <ligand>
        <name>Ni(2+)</name>
        <dbReference type="ChEBI" id="CHEBI:49786"/>
    </ligand>
</feature>
<dbReference type="GO" id="GO:0019284">
    <property type="term" value="P:L-methionine salvage from S-adenosylmethionine"/>
    <property type="evidence" value="ECO:0007669"/>
    <property type="project" value="InterPro"/>
</dbReference>
<dbReference type="EC" id="1.13.11.53" evidence="9"/>
<keyword evidence="3 9" id="KW-0028">Amino-acid biosynthesis</keyword>
<dbReference type="HAMAP" id="MF_01682">
    <property type="entry name" value="Salvage_MtnD"/>
    <property type="match status" value="1"/>
</dbReference>
<dbReference type="Proteomes" id="UP000199397">
    <property type="component" value="Unassembled WGS sequence"/>
</dbReference>
<feature type="site" description="Important to generate the dianion" evidence="9">
    <location>
        <position position="104"/>
    </location>
</feature>
<evidence type="ECO:0000256" key="2">
    <source>
        <dbReference type="ARBA" id="ARBA00022596"/>
    </source>
</evidence>
<name>A0A1H3WGH7_9GAMM</name>
<dbReference type="EC" id="1.13.11.54" evidence="9"/>
<comment type="similarity">
    <text evidence="9">Belongs to the acireductone dioxygenase (ARD) family.</text>
</comment>
<organism evidence="10 11">
    <name type="scientific">Thiothrix caldifontis</name>
    <dbReference type="NCBI Taxonomy" id="525918"/>
    <lineage>
        <taxon>Bacteria</taxon>
        <taxon>Pseudomonadati</taxon>
        <taxon>Pseudomonadota</taxon>
        <taxon>Gammaproteobacteria</taxon>
        <taxon>Thiotrichales</taxon>
        <taxon>Thiotrichaceae</taxon>
        <taxon>Thiothrix</taxon>
    </lineage>
</organism>
<evidence type="ECO:0000256" key="5">
    <source>
        <dbReference type="ARBA" id="ARBA00022964"/>
    </source>
</evidence>
<evidence type="ECO:0000256" key="3">
    <source>
        <dbReference type="ARBA" id="ARBA00022605"/>
    </source>
</evidence>
<feature type="binding site" evidence="9">
    <location>
        <position position="96"/>
    </location>
    <ligand>
        <name>Ni(2+)</name>
        <dbReference type="ChEBI" id="CHEBI:49786"/>
    </ligand>
</feature>
<evidence type="ECO:0000256" key="4">
    <source>
        <dbReference type="ARBA" id="ARBA00022723"/>
    </source>
</evidence>
<evidence type="ECO:0000313" key="10">
    <source>
        <dbReference type="EMBL" id="SDZ86060.1"/>
    </source>
</evidence>
<dbReference type="Gene3D" id="2.60.120.10">
    <property type="entry name" value="Jelly Rolls"/>
    <property type="match status" value="1"/>
</dbReference>
<keyword evidence="6 9" id="KW-0560">Oxidoreductase</keyword>
<feature type="binding site" evidence="9">
    <location>
        <position position="98"/>
    </location>
    <ligand>
        <name>Fe(2+)</name>
        <dbReference type="ChEBI" id="CHEBI:29033"/>
    </ligand>
</feature>
<feature type="binding site" evidence="9">
    <location>
        <position position="96"/>
    </location>
    <ligand>
        <name>Fe(2+)</name>
        <dbReference type="ChEBI" id="CHEBI:29033"/>
    </ligand>
</feature>
<dbReference type="InterPro" id="IPR004313">
    <property type="entry name" value="ARD"/>
</dbReference>
<dbReference type="GO" id="GO:0019509">
    <property type="term" value="P:L-methionine salvage from methylthioadenosine"/>
    <property type="evidence" value="ECO:0007669"/>
    <property type="project" value="UniProtKB-UniRule"/>
</dbReference>
<dbReference type="RefSeq" id="WP_093064929.1">
    <property type="nucleotide sequence ID" value="NZ_FNQP01000002.1"/>
</dbReference>
<dbReference type="InterPro" id="IPR014710">
    <property type="entry name" value="RmlC-like_jellyroll"/>
</dbReference>
<dbReference type="InterPro" id="IPR011051">
    <property type="entry name" value="RmlC_Cupin_sf"/>
</dbReference>
<dbReference type="UniPathway" id="UPA00904">
    <property type="reaction ID" value="UER00878"/>
</dbReference>
<feature type="site" description="May play a role in metal incorporation in vivo" evidence="9">
    <location>
        <position position="95"/>
    </location>
</feature>
<dbReference type="GO" id="GO:0005506">
    <property type="term" value="F:iron ion binding"/>
    <property type="evidence" value="ECO:0007669"/>
    <property type="project" value="UniProtKB-UniRule"/>
</dbReference>
<protein>
    <recommendedName>
        <fullName evidence="9">Acireductone dioxygenase</fullName>
    </recommendedName>
    <alternativeName>
        <fullName evidence="9">1,2-dihydroxy-3-keto-5-methylthiopentene dioxygenase</fullName>
        <shortName evidence="9">DHK-MTPene dioxygenase</shortName>
    </alternativeName>
    <alternativeName>
        <fullName evidence="9">Acireductone dioxygenase (Fe(2+)-requiring)</fullName>
        <shortName evidence="9">ARD'</shortName>
        <shortName evidence="9">Fe-ARD</shortName>
        <ecNumber evidence="9">1.13.11.54</ecNumber>
    </alternativeName>
    <alternativeName>
        <fullName evidence="9">Acireductone dioxygenase (Ni(2+)-requiring)</fullName>
        <shortName evidence="9">ARD</shortName>
        <shortName evidence="9">Ni-ARD</shortName>
        <ecNumber evidence="9">1.13.11.53</ecNumber>
    </alternativeName>
</protein>
<evidence type="ECO:0000256" key="6">
    <source>
        <dbReference type="ARBA" id="ARBA00023002"/>
    </source>
</evidence>
<keyword evidence="4 9" id="KW-0479">Metal-binding</keyword>
<dbReference type="Pfam" id="PF03079">
    <property type="entry name" value="ARD"/>
    <property type="match status" value="1"/>
</dbReference>
<dbReference type="AlphaFoldDB" id="A0A1H3WGH7"/>
<gene>
    <name evidence="9" type="primary">mtnD</name>
    <name evidence="10" type="ORF">SAMN05660964_00434</name>
</gene>
<sequence length="180" mass="20478">MSELNIYADNNPQSAETYTDYATISTLLQTHGVRFERWEANAPLPDSATQEEVIAAYRADIDRLMAENGFQSVDVISLTPDHPDKAMFRQKFLNEHTHTEYEVRFFVDGQGLFYLHLGDKVYTVLCEKGDLISVPAGATHWFDMGPNPRFKAIRLFTNPEGWVANFTGNDIAGRFPRLEN</sequence>
<feature type="binding site" evidence="9">
    <location>
        <position position="140"/>
    </location>
    <ligand>
        <name>Ni(2+)</name>
        <dbReference type="ChEBI" id="CHEBI:49786"/>
    </ligand>
</feature>
<keyword evidence="5 9" id="KW-0223">Dioxygenase</keyword>
<evidence type="ECO:0000256" key="9">
    <source>
        <dbReference type="HAMAP-Rule" id="MF_01682"/>
    </source>
</evidence>
<comment type="caution">
    <text evidence="9">Lacks conserved residue(s) required for the propagation of feature annotation.</text>
</comment>
<dbReference type="GO" id="GO:0010308">
    <property type="term" value="F:acireductone dioxygenase (Ni2+-requiring) activity"/>
    <property type="evidence" value="ECO:0007669"/>
    <property type="project" value="UniProtKB-UniRule"/>
</dbReference>
<accession>A0A1H3WGH7</accession>
<evidence type="ECO:0000256" key="8">
    <source>
        <dbReference type="ARBA" id="ARBA00023167"/>
    </source>
</evidence>
<comment type="pathway">
    <text evidence="9">Amino-acid biosynthesis; L-methionine biosynthesis via salvage pathway; L-methionine from S-methyl-5-thio-alpha-D-ribose 1-phosphate: step 5/6.</text>
</comment>
<feature type="binding site" evidence="9">
    <location>
        <position position="102"/>
    </location>
    <ligand>
        <name>Fe(2+)</name>
        <dbReference type="ChEBI" id="CHEBI:29033"/>
    </ligand>
</feature>
<dbReference type="PANTHER" id="PTHR23418:SF0">
    <property type="entry name" value="ACIREDUCTONE DIOXYGENASE"/>
    <property type="match status" value="1"/>
</dbReference>
<comment type="function">
    <text evidence="9">Catalyzes 2 different reactions between oxygene and the acireductone 1,2-dihydroxy-3-keto-5-methylthiopentene (DHK-MTPene) depending upon the metal bound in the active site. Fe-containing acireductone dioxygenase (Fe-ARD) produces formate and 2-keto-4-methylthiobutyrate (KMTB), the alpha-ketoacid precursor of methionine in the methionine recycle pathway. Ni-containing acireductone dioxygenase (Ni-ARD) produces methylthiopropionate, carbon monoxide and formate, and does not lie on the methionine recycle pathway.</text>
</comment>
<feature type="binding site" evidence="9">
    <location>
        <position position="102"/>
    </location>
    <ligand>
        <name>Ni(2+)</name>
        <dbReference type="ChEBI" id="CHEBI:49786"/>
    </ligand>
</feature>
<comment type="catalytic activity">
    <reaction evidence="1 9">
        <text>1,2-dihydroxy-5-(methylsulfanyl)pent-1-en-3-one + O2 = 4-methylsulfanyl-2-oxobutanoate + formate + 2 H(+)</text>
        <dbReference type="Rhea" id="RHEA:24504"/>
        <dbReference type="ChEBI" id="CHEBI:15378"/>
        <dbReference type="ChEBI" id="CHEBI:15379"/>
        <dbReference type="ChEBI" id="CHEBI:15740"/>
        <dbReference type="ChEBI" id="CHEBI:16723"/>
        <dbReference type="ChEBI" id="CHEBI:49252"/>
        <dbReference type="EC" id="1.13.11.54"/>
    </reaction>
</comment>
<comment type="subunit">
    <text evidence="9">Monomer.</text>
</comment>
<proteinExistence type="inferred from homology"/>
<comment type="cofactor">
    <cofactor evidence="9">
        <name>Fe(2+)</name>
        <dbReference type="ChEBI" id="CHEBI:29033"/>
    </cofactor>
    <text evidence="9">Binds 1 Fe(2+) cation per monomer.</text>
</comment>
<dbReference type="OrthoDB" id="9795636at2"/>
<evidence type="ECO:0000256" key="7">
    <source>
        <dbReference type="ARBA" id="ARBA00023004"/>
    </source>
</evidence>
<keyword evidence="2 9" id="KW-0533">Nickel</keyword>
<comment type="cofactor">
    <cofactor evidence="9">
        <name>Ni(2+)</name>
        <dbReference type="ChEBI" id="CHEBI:49786"/>
    </cofactor>
    <text evidence="9">Binds 1 nickel ion per monomer.</text>
</comment>
<keyword evidence="8 9" id="KW-0486">Methionine biosynthesis</keyword>
<reference evidence="10 11" key="1">
    <citation type="submission" date="2016-10" db="EMBL/GenBank/DDBJ databases">
        <authorList>
            <person name="de Groot N.N."/>
        </authorList>
    </citation>
    <scope>NUCLEOTIDE SEQUENCE [LARGE SCALE GENOMIC DNA]</scope>
    <source>
        <strain evidence="10 11">DSM 21228</strain>
    </source>
</reference>
<comment type="catalytic activity">
    <reaction evidence="9">
        <text>1,2-dihydroxy-5-(methylsulfanyl)pent-1-en-3-one + O2 = 3-(methylsulfanyl)propanoate + CO + formate + 2 H(+)</text>
        <dbReference type="Rhea" id="RHEA:14161"/>
        <dbReference type="ChEBI" id="CHEBI:15378"/>
        <dbReference type="ChEBI" id="CHEBI:15379"/>
        <dbReference type="ChEBI" id="CHEBI:15740"/>
        <dbReference type="ChEBI" id="CHEBI:17245"/>
        <dbReference type="ChEBI" id="CHEBI:49016"/>
        <dbReference type="ChEBI" id="CHEBI:49252"/>
        <dbReference type="EC" id="1.13.11.53"/>
    </reaction>
</comment>
<keyword evidence="7 9" id="KW-0408">Iron</keyword>
<dbReference type="InterPro" id="IPR023956">
    <property type="entry name" value="ARD_bac"/>
</dbReference>
<keyword evidence="11" id="KW-1185">Reference proteome</keyword>